<dbReference type="OrthoDB" id="5455545at2"/>
<evidence type="ECO:0000313" key="3">
    <source>
        <dbReference type="Proteomes" id="UP000004662"/>
    </source>
</evidence>
<gene>
    <name evidence="2" type="ORF">DFW101_0728</name>
</gene>
<feature type="chain" id="PRO_5003503405" evidence="1">
    <location>
        <begin position="29"/>
        <end position="179"/>
    </location>
</feature>
<organism evidence="2 3">
    <name type="scientific">Solidesulfovibrio carbinoliphilus subsp. oakridgensis</name>
    <dbReference type="NCBI Taxonomy" id="694327"/>
    <lineage>
        <taxon>Bacteria</taxon>
        <taxon>Pseudomonadati</taxon>
        <taxon>Thermodesulfobacteriota</taxon>
        <taxon>Desulfovibrionia</taxon>
        <taxon>Desulfovibrionales</taxon>
        <taxon>Desulfovibrionaceae</taxon>
        <taxon>Solidesulfovibrio</taxon>
    </lineage>
</organism>
<evidence type="ECO:0000256" key="1">
    <source>
        <dbReference type="SAM" id="SignalP"/>
    </source>
</evidence>
<dbReference type="eggNOG" id="ENOG5034ASY">
    <property type="taxonomic scope" value="Bacteria"/>
</dbReference>
<accession>G7Q3V5</accession>
<evidence type="ECO:0000313" key="2">
    <source>
        <dbReference type="EMBL" id="EHJ46745.1"/>
    </source>
</evidence>
<dbReference type="AlphaFoldDB" id="G7Q3V5"/>
<reference evidence="3" key="1">
    <citation type="journal article" date="2015" name="Genome Announc.">
        <title>High-Quality Draft Genome Sequence of Desulfovibrio carbinoliphilus FW-101-2B, an Organic Acid-Oxidizing Sulfate-Reducing Bacterium Isolated from Uranium(VI)-Contaminated Groundwater.</title>
        <authorList>
            <person name="Ramsay B.D."/>
            <person name="Hwang C."/>
            <person name="Woo H.L."/>
            <person name="Carroll S.L."/>
            <person name="Lucas S."/>
            <person name="Han J."/>
            <person name="Lapidus A.L."/>
            <person name="Cheng J.F."/>
            <person name="Goodwin L.A."/>
            <person name="Pitluck S."/>
            <person name="Peters L."/>
            <person name="Chertkov O."/>
            <person name="Held B."/>
            <person name="Detter J.C."/>
            <person name="Han C.S."/>
            <person name="Tapia R."/>
            <person name="Land M.L."/>
            <person name="Hauser L.J."/>
            <person name="Kyrpides N.C."/>
            <person name="Ivanova N.N."/>
            <person name="Mikhailova N."/>
            <person name="Pagani I."/>
            <person name="Woyke T."/>
            <person name="Arkin A.P."/>
            <person name="Dehal P."/>
            <person name="Chivian D."/>
            <person name="Criddle C.S."/>
            <person name="Wu W."/>
            <person name="Chakraborty R."/>
            <person name="Hazen T.C."/>
            <person name="Fields M.W."/>
        </authorList>
    </citation>
    <scope>NUCLEOTIDE SEQUENCE [LARGE SCALE GENOMIC DNA]</scope>
    <source>
        <strain evidence="3">FW-101-2B</strain>
    </source>
</reference>
<dbReference type="EMBL" id="CM001368">
    <property type="protein sequence ID" value="EHJ46745.1"/>
    <property type="molecule type" value="Genomic_DNA"/>
</dbReference>
<proteinExistence type="predicted"/>
<keyword evidence="3" id="KW-1185">Reference proteome</keyword>
<name>G7Q3V5_9BACT</name>
<dbReference type="RefSeq" id="WP_009180176.1">
    <property type="nucleotide sequence ID" value="NZ_CM001368.1"/>
</dbReference>
<keyword evidence="1" id="KW-0732">Signal</keyword>
<sequence length="179" mass="19555">MPCLHSPRLPSLLWLVLVLLLAAAPAQTGEPAPVGNAGYHVAASEAEKALDKVLHLSGKDPNLLEFVLRAPSYKPKADKGYARFFTKRLLDDMAAQEKAAVQENCNGRYVAGELCGLDYNPLTCAQDEPAGAYRYKTESSAEGKAVVAYKWPEEKDKAATFEMVEEGGMWKVDAVRCRP</sequence>
<dbReference type="Proteomes" id="UP000004662">
    <property type="component" value="Chromosome"/>
</dbReference>
<feature type="signal peptide" evidence="1">
    <location>
        <begin position="1"/>
        <end position="28"/>
    </location>
</feature>
<dbReference type="HOGENOM" id="CLU_1501209_0_0_7"/>
<dbReference type="Gene3D" id="3.10.450.50">
    <property type="match status" value="1"/>
</dbReference>
<protein>
    <submittedName>
        <fullName evidence="2">Uncharacterized protein</fullName>
    </submittedName>
</protein>